<dbReference type="Proteomes" id="UP000720189">
    <property type="component" value="Unassembled WGS sequence"/>
</dbReference>
<accession>A0A9P9G457</accession>
<dbReference type="GeneID" id="70214875"/>
<dbReference type="PANTHER" id="PTHR46312:SF2">
    <property type="entry name" value="NUCLEOTIDE-BINDING OLIGOMERIZATION DOMAIN-CONTAINING PROTEIN 2-LIKE"/>
    <property type="match status" value="1"/>
</dbReference>
<gene>
    <name evidence="3" type="ORF">BKA55DRAFT_146478</name>
</gene>
<evidence type="ECO:0000313" key="4">
    <source>
        <dbReference type="Proteomes" id="UP000720189"/>
    </source>
</evidence>
<dbReference type="SUPFAM" id="SSF52540">
    <property type="entry name" value="P-loop containing nucleoside triphosphate hydrolases"/>
    <property type="match status" value="1"/>
</dbReference>
<dbReference type="Gene3D" id="3.40.50.300">
    <property type="entry name" value="P-loop containing nucleotide triphosphate hydrolases"/>
    <property type="match status" value="1"/>
</dbReference>
<dbReference type="InterPro" id="IPR027417">
    <property type="entry name" value="P-loop_NTPase"/>
</dbReference>
<feature type="compositionally biased region" description="Polar residues" evidence="1">
    <location>
        <begin position="11"/>
        <end position="21"/>
    </location>
</feature>
<dbReference type="PROSITE" id="PS50837">
    <property type="entry name" value="NACHT"/>
    <property type="match status" value="1"/>
</dbReference>
<sequence>MPFKNDKDKSSLASRSPNHTLMSRLRLEEPEDTRKIELAKLFDPVKIDKIEKHVRRVLIYGRAGIGKTTLCKKIVHEFKQGRLWKTNFDRLLWIPLRELSGLKGQQATLETVLKARFFKHGDHHQELAKRIGDQLKLEKFKRTLFLLDSLDEVASNLDDSNSISLLQYLINSPNVIITSRPHFGLPTYMSPFDIEVEVVGLALDQVDDYIEKSTYDSPEEIRKFLRMNKLVRDLPRIPIQLEAPCHTWNLKGSKWDETGPPRSMTDLYQAMEIKLAQKDLESGNPQDQNNASGRSRGDVKKESTKFTNFLKALAFAGMCLGEVNFDNGFRDMIRPHFGDQYCVDDALTLQGLSFLRSSSSSPKERVRDYASFYFLHLTYQEYFAAQYFVQQWLEKKPLIVLSSDRPRSRKEASVEEFLHENKYLPAFDVFWRFVCGLLPQISQTEFFTLVSQRPDILGLAHQRLIMHCLVEAKPTFEVQYHLQHQLGNWAYFQLCQEGSDSKLAEEAEFPESAIHRILTDTTFSDACMILDVLSNRDALSSSVLAKVLHRAVIDRKSMPDWSLGISILAKSSLPESLISTILKSAAHADTRIAHAAIELLARQQLLSRLSPEILQRYAQNTSFSSDMSILRNSSSLEVFLPYLPSWRQSEDRNLRWALIRHPCKSNLLEAKAREDLLKPRRDDDMLVRGEIRRYLQSQKFLPDEMLKIAVELLAYDAVSEPDSSSSDDRQARVERDIIRLLHCHQATLRPIYTELLRSSPKASILYLSAIYATGRVAFHSEPLS</sequence>
<dbReference type="InterPro" id="IPR007111">
    <property type="entry name" value="NACHT_NTPase"/>
</dbReference>
<dbReference type="PANTHER" id="PTHR46312">
    <property type="entry name" value="NACHT DOMAIN-CONTAINING PROTEIN"/>
    <property type="match status" value="1"/>
</dbReference>
<dbReference type="Pfam" id="PF23238">
    <property type="entry name" value="DUF7068"/>
    <property type="match status" value="1"/>
</dbReference>
<feature type="domain" description="NACHT" evidence="2">
    <location>
        <begin position="55"/>
        <end position="171"/>
    </location>
</feature>
<proteinExistence type="predicted"/>
<dbReference type="EMBL" id="JAGMUX010000019">
    <property type="protein sequence ID" value="KAH7232186.1"/>
    <property type="molecule type" value="Genomic_DNA"/>
</dbReference>
<reference evidence="3" key="1">
    <citation type="journal article" date="2021" name="Nat. Commun.">
        <title>Genetic determinants of endophytism in the Arabidopsis root mycobiome.</title>
        <authorList>
            <person name="Mesny F."/>
            <person name="Miyauchi S."/>
            <person name="Thiergart T."/>
            <person name="Pickel B."/>
            <person name="Atanasova L."/>
            <person name="Karlsson M."/>
            <person name="Huettel B."/>
            <person name="Barry K.W."/>
            <person name="Haridas S."/>
            <person name="Chen C."/>
            <person name="Bauer D."/>
            <person name="Andreopoulos W."/>
            <person name="Pangilinan J."/>
            <person name="LaButti K."/>
            <person name="Riley R."/>
            <person name="Lipzen A."/>
            <person name="Clum A."/>
            <person name="Drula E."/>
            <person name="Henrissat B."/>
            <person name="Kohler A."/>
            <person name="Grigoriev I.V."/>
            <person name="Martin F.M."/>
            <person name="Hacquard S."/>
        </authorList>
    </citation>
    <scope>NUCLEOTIDE SEQUENCE</scope>
    <source>
        <strain evidence="3">MPI-CAGE-AT-0023</strain>
    </source>
</reference>
<keyword evidence="4" id="KW-1185">Reference proteome</keyword>
<dbReference type="AlphaFoldDB" id="A0A9P9G457"/>
<dbReference type="SMART" id="SM00382">
    <property type="entry name" value="AAA"/>
    <property type="match status" value="1"/>
</dbReference>
<evidence type="ECO:0000256" key="1">
    <source>
        <dbReference type="SAM" id="MobiDB-lite"/>
    </source>
</evidence>
<feature type="compositionally biased region" description="Polar residues" evidence="1">
    <location>
        <begin position="283"/>
        <end position="293"/>
    </location>
</feature>
<dbReference type="RefSeq" id="XP_046043846.1">
    <property type="nucleotide sequence ID" value="XM_046184921.1"/>
</dbReference>
<name>A0A9P9G457_FUSRE</name>
<protein>
    <submittedName>
        <fullName evidence="3">NACHT domain-containing protein</fullName>
    </submittedName>
</protein>
<dbReference type="OrthoDB" id="427518at2759"/>
<comment type="caution">
    <text evidence="3">The sequence shown here is derived from an EMBL/GenBank/DDBJ whole genome shotgun (WGS) entry which is preliminary data.</text>
</comment>
<feature type="compositionally biased region" description="Basic and acidic residues" evidence="1">
    <location>
        <begin position="1"/>
        <end position="10"/>
    </location>
</feature>
<evidence type="ECO:0000259" key="2">
    <source>
        <dbReference type="PROSITE" id="PS50837"/>
    </source>
</evidence>
<dbReference type="InterPro" id="IPR003593">
    <property type="entry name" value="AAA+_ATPase"/>
</dbReference>
<dbReference type="InterPro" id="IPR055496">
    <property type="entry name" value="DUF7068"/>
</dbReference>
<dbReference type="Pfam" id="PF05729">
    <property type="entry name" value="NACHT"/>
    <property type="match status" value="1"/>
</dbReference>
<feature type="region of interest" description="Disordered" evidence="1">
    <location>
        <begin position="1"/>
        <end position="22"/>
    </location>
</feature>
<feature type="region of interest" description="Disordered" evidence="1">
    <location>
        <begin position="279"/>
        <end position="299"/>
    </location>
</feature>
<evidence type="ECO:0000313" key="3">
    <source>
        <dbReference type="EMBL" id="KAH7232186.1"/>
    </source>
</evidence>
<organism evidence="3 4">
    <name type="scientific">Fusarium redolens</name>
    <dbReference type="NCBI Taxonomy" id="48865"/>
    <lineage>
        <taxon>Eukaryota</taxon>
        <taxon>Fungi</taxon>
        <taxon>Dikarya</taxon>
        <taxon>Ascomycota</taxon>
        <taxon>Pezizomycotina</taxon>
        <taxon>Sordariomycetes</taxon>
        <taxon>Hypocreomycetidae</taxon>
        <taxon>Hypocreales</taxon>
        <taxon>Nectriaceae</taxon>
        <taxon>Fusarium</taxon>
        <taxon>Fusarium redolens species complex</taxon>
    </lineage>
</organism>